<evidence type="ECO:0000256" key="9">
    <source>
        <dbReference type="ARBA" id="ARBA00024192"/>
    </source>
</evidence>
<comment type="pathway">
    <text evidence="9">Phospholipid metabolism; phosphatidylglycerol biosynthesis; phosphatidylglycerol from CDP-diacylglycerol: step 2/2.</text>
</comment>
<evidence type="ECO:0000256" key="3">
    <source>
        <dbReference type="ARBA" id="ARBA00022516"/>
    </source>
</evidence>
<feature type="domain" description="Tyrosine-protein phosphatase" evidence="13">
    <location>
        <begin position="123"/>
        <end position="273"/>
    </location>
</feature>
<accession>A0A7I8IIT1</accession>
<evidence type="ECO:0000256" key="10">
    <source>
        <dbReference type="ARBA" id="ARBA00024224"/>
    </source>
</evidence>
<evidence type="ECO:0000313" key="16">
    <source>
        <dbReference type="Proteomes" id="UP001189122"/>
    </source>
</evidence>
<dbReference type="InterPro" id="IPR000340">
    <property type="entry name" value="Dual-sp_phosphatase_cat-dom"/>
</dbReference>
<dbReference type="InterPro" id="IPR000387">
    <property type="entry name" value="Tyr_Pase_dom"/>
</dbReference>
<dbReference type="PROSITE" id="PS00383">
    <property type="entry name" value="TYR_PHOSPHATASE_1"/>
    <property type="match status" value="1"/>
</dbReference>
<dbReference type="PANTHER" id="PTHR46274">
    <property type="entry name" value="PHOSPHATIDYLINOSITOL PHOSPHATASE"/>
    <property type="match status" value="1"/>
</dbReference>
<evidence type="ECO:0000256" key="2">
    <source>
        <dbReference type="ARBA" id="ARBA00008601"/>
    </source>
</evidence>
<evidence type="ECO:0000256" key="4">
    <source>
        <dbReference type="ARBA" id="ARBA00022801"/>
    </source>
</evidence>
<dbReference type="GO" id="GO:0048364">
    <property type="term" value="P:root development"/>
    <property type="evidence" value="ECO:0007669"/>
    <property type="project" value="UniProtKB-ARBA"/>
</dbReference>
<evidence type="ECO:0000256" key="7">
    <source>
        <dbReference type="ARBA" id="ARBA00023209"/>
    </source>
</evidence>
<evidence type="ECO:0000256" key="8">
    <source>
        <dbReference type="ARBA" id="ARBA00023264"/>
    </source>
</evidence>
<sequence length="395" mass="44568">MLTQTEEVSVLHRGFAPHLEALVVVSFGCNQQFLKRVLSEEGNWVERGGFCPGWVIRREDKETGVLATLQQSGVEAGTRKKTVVGVGARVLFYPTLLYNVLRNKIQSEFHWWDEVDEVIPLKFYLLLSFLLWLLLLGAVPFRTDVPRLKQLGVSGVITMNEPYETLVPTSLYLAHGIENLVLPTRDYLFAPSFGDICRAVDFIEKNATGGKTTYVHCKAGRGRSTTIVLCYLMQHRQMTPMAAYQYVRVSRPRVLLARSQWQAVQEYYERRVVKTGRPICMDNPVGRTPAPAAAPWKLVSFDDSSAVVVSESDLDGYTDGEVPRLLQNRLWAEVGIVYRVQFAGQAALARFSSCLWLRLQSRHSPGRCSARKSAPWRRSICVVWWASLPAEGSRG</sequence>
<gene>
    <name evidence="15" type="ORF">SI7747_03003536</name>
</gene>
<name>A0A7I8IIT1_SPIIN</name>
<dbReference type="PROSITE" id="PS50056">
    <property type="entry name" value="TYR_PHOSPHATASE_2"/>
    <property type="match status" value="1"/>
</dbReference>
<dbReference type="EMBL" id="CACRZD030000003">
    <property type="protein sequence ID" value="CAA6657066.1"/>
    <property type="molecule type" value="Genomic_DNA"/>
</dbReference>
<dbReference type="SUPFAM" id="SSF52799">
    <property type="entry name" value="(Phosphotyrosine protein) phosphatases II"/>
    <property type="match status" value="1"/>
</dbReference>
<evidence type="ECO:0000259" key="13">
    <source>
        <dbReference type="PROSITE" id="PS50054"/>
    </source>
</evidence>
<dbReference type="InterPro" id="IPR029021">
    <property type="entry name" value="Prot-tyrosine_phosphatase-like"/>
</dbReference>
<organism evidence="15">
    <name type="scientific">Spirodela intermedia</name>
    <name type="common">Intermediate duckweed</name>
    <dbReference type="NCBI Taxonomy" id="51605"/>
    <lineage>
        <taxon>Eukaryota</taxon>
        <taxon>Viridiplantae</taxon>
        <taxon>Streptophyta</taxon>
        <taxon>Embryophyta</taxon>
        <taxon>Tracheophyta</taxon>
        <taxon>Spermatophyta</taxon>
        <taxon>Magnoliopsida</taxon>
        <taxon>Liliopsida</taxon>
        <taxon>Araceae</taxon>
        <taxon>Lemnoideae</taxon>
        <taxon>Spirodela</taxon>
    </lineage>
</organism>
<dbReference type="GO" id="GO:0008962">
    <property type="term" value="F:phosphatidylglycerophosphatase activity"/>
    <property type="evidence" value="ECO:0007669"/>
    <property type="project" value="UniProtKB-EC"/>
</dbReference>
<dbReference type="AlphaFoldDB" id="A0A7I8IIT1"/>
<comment type="similarity">
    <text evidence="2">Belongs to the protein-tyrosine phosphatase family. Non-receptor class dual specificity subfamily.</text>
</comment>
<evidence type="ECO:0000313" key="15">
    <source>
        <dbReference type="EMBL" id="CAA2617368.1"/>
    </source>
</evidence>
<dbReference type="InterPro" id="IPR044596">
    <property type="entry name" value="PTPMT1-like"/>
</dbReference>
<dbReference type="InterPro" id="IPR020422">
    <property type="entry name" value="TYR_PHOSPHATASE_DUAL_dom"/>
</dbReference>
<dbReference type="PANTHER" id="PTHR46274:SF9">
    <property type="entry name" value="PHOSPHATIDYLGLYCEROPHOSPHATE PHOSPHATASE PTPMT1"/>
    <property type="match status" value="1"/>
</dbReference>
<dbReference type="FunFam" id="3.90.190.10:FF:000051">
    <property type="entry name" value="Dual specificity phosphatase domain protein"/>
    <property type="match status" value="1"/>
</dbReference>
<feature type="domain" description="Tyrosine specific protein phosphatases" evidence="14">
    <location>
        <begin position="194"/>
        <end position="262"/>
    </location>
</feature>
<comment type="catalytic activity">
    <reaction evidence="11">
        <text>a 1,2-diacyl-sn-glycero-3-phospho-(1'-sn-glycero-3'-phosphate) + H2O = a 1,2-diacyl-sn-glycero-3-phospho-(1'-sn-glycerol) + phosphate</text>
        <dbReference type="Rhea" id="RHEA:33751"/>
        <dbReference type="ChEBI" id="CHEBI:15377"/>
        <dbReference type="ChEBI" id="CHEBI:43474"/>
        <dbReference type="ChEBI" id="CHEBI:60110"/>
        <dbReference type="ChEBI" id="CHEBI:64716"/>
        <dbReference type="EC" id="3.1.3.27"/>
    </reaction>
    <physiologicalReaction direction="left-to-right" evidence="11">
        <dbReference type="Rhea" id="RHEA:33752"/>
    </physiologicalReaction>
</comment>
<protein>
    <recommendedName>
        <fullName evidence="10">phosphatidylglycerophosphatase</fullName>
        <ecNumber evidence="10">3.1.3.27</ecNumber>
    </recommendedName>
</protein>
<keyword evidence="3" id="KW-0444">Lipid biosynthesis</keyword>
<keyword evidence="6" id="KW-0443">Lipid metabolism</keyword>
<evidence type="ECO:0000256" key="6">
    <source>
        <dbReference type="ARBA" id="ARBA00023098"/>
    </source>
</evidence>
<proteinExistence type="inferred from homology"/>
<evidence type="ECO:0000256" key="1">
    <source>
        <dbReference type="ARBA" id="ARBA00005189"/>
    </source>
</evidence>
<dbReference type="EC" id="3.1.3.27" evidence="10"/>
<keyword evidence="4" id="KW-0378">Hydrolase</keyword>
<dbReference type="InterPro" id="IPR016130">
    <property type="entry name" value="Tyr_Pase_AS"/>
</dbReference>
<keyword evidence="5" id="KW-0904">Protein phosphatase</keyword>
<evidence type="ECO:0000256" key="5">
    <source>
        <dbReference type="ARBA" id="ARBA00022912"/>
    </source>
</evidence>
<dbReference type="EMBL" id="LR743590">
    <property type="protein sequence ID" value="CAA2617368.1"/>
    <property type="molecule type" value="Genomic_DNA"/>
</dbReference>
<dbReference type="SMART" id="SM00195">
    <property type="entry name" value="DSPc"/>
    <property type="match status" value="1"/>
</dbReference>
<dbReference type="PROSITE" id="PS50054">
    <property type="entry name" value="TYR_PHOSPHATASE_DUAL"/>
    <property type="match status" value="1"/>
</dbReference>
<evidence type="ECO:0000256" key="11">
    <source>
        <dbReference type="ARBA" id="ARBA00050944"/>
    </source>
</evidence>
<dbReference type="GO" id="GO:0008654">
    <property type="term" value="P:phospholipid biosynthetic process"/>
    <property type="evidence" value="ECO:0007669"/>
    <property type="project" value="UniProtKB-KW"/>
</dbReference>
<reference evidence="15 16" key="1">
    <citation type="submission" date="2019-12" db="EMBL/GenBank/DDBJ databases">
        <authorList>
            <person name="Scholz U."/>
            <person name="Mascher M."/>
            <person name="Fiebig A."/>
        </authorList>
    </citation>
    <scope>NUCLEOTIDE SEQUENCE</scope>
</reference>
<dbReference type="Pfam" id="PF00782">
    <property type="entry name" value="DSPc"/>
    <property type="match status" value="1"/>
</dbReference>
<keyword evidence="7" id="KW-0594">Phospholipid biosynthesis</keyword>
<evidence type="ECO:0000256" key="12">
    <source>
        <dbReference type="ARBA" id="ARBA00053902"/>
    </source>
</evidence>
<keyword evidence="8" id="KW-1208">Phospholipid metabolism</keyword>
<dbReference type="Proteomes" id="UP001189122">
    <property type="component" value="Unassembled WGS sequence"/>
</dbReference>
<dbReference type="Gene3D" id="3.90.190.10">
    <property type="entry name" value="Protein tyrosine phosphatase superfamily"/>
    <property type="match status" value="1"/>
</dbReference>
<comment type="pathway">
    <text evidence="1">Lipid metabolism.</text>
</comment>
<evidence type="ECO:0000259" key="14">
    <source>
        <dbReference type="PROSITE" id="PS50056"/>
    </source>
</evidence>
<comment type="function">
    <text evidence="12">Exhibits phosphatidylglycerophosphate phosphatase activity. Involved in root growth and columella cells organization. May possess protein phosphatase activity.</text>
</comment>
<keyword evidence="16" id="KW-1185">Reference proteome</keyword>
<dbReference type="GO" id="GO:0004721">
    <property type="term" value="F:phosphoprotein phosphatase activity"/>
    <property type="evidence" value="ECO:0007669"/>
    <property type="project" value="UniProtKB-KW"/>
</dbReference>
<dbReference type="CDD" id="cd14524">
    <property type="entry name" value="PTPMT1"/>
    <property type="match status" value="1"/>
</dbReference>